<keyword evidence="6 9" id="KW-0238">DNA-binding</keyword>
<name>A0A8D5FKB9_9BACT</name>
<dbReference type="PANTHER" id="PTHR45526">
    <property type="entry name" value="TRANSCRIPTIONAL REGULATORY PROTEIN DPIA"/>
    <property type="match status" value="1"/>
</dbReference>
<keyword evidence="2 9" id="KW-0963">Cytoplasm</keyword>
<dbReference type="EMBL" id="AP024086">
    <property type="protein sequence ID" value="BCL62953.1"/>
    <property type="molecule type" value="Genomic_DNA"/>
</dbReference>
<feature type="modified residue" description="4-aspartylphosphate" evidence="10">
    <location>
        <position position="56"/>
    </location>
</feature>
<organism evidence="12 13">
    <name type="scientific">Desulfomarina profundi</name>
    <dbReference type="NCBI Taxonomy" id="2772557"/>
    <lineage>
        <taxon>Bacteria</taxon>
        <taxon>Pseudomonadati</taxon>
        <taxon>Thermodesulfobacteriota</taxon>
        <taxon>Desulfobulbia</taxon>
        <taxon>Desulfobulbales</taxon>
        <taxon>Desulfobulbaceae</taxon>
        <taxon>Desulfomarina</taxon>
    </lineage>
</organism>
<evidence type="ECO:0000256" key="8">
    <source>
        <dbReference type="ARBA" id="ARBA00023163"/>
    </source>
</evidence>
<feature type="domain" description="Response regulatory" evidence="11">
    <location>
        <begin position="5"/>
        <end position="121"/>
    </location>
</feature>
<dbReference type="PANTHER" id="PTHR45526:SF1">
    <property type="entry name" value="TRANSCRIPTIONAL REGULATORY PROTEIN DCUR-RELATED"/>
    <property type="match status" value="1"/>
</dbReference>
<evidence type="ECO:0000256" key="5">
    <source>
        <dbReference type="ARBA" id="ARBA00023015"/>
    </source>
</evidence>
<evidence type="ECO:0000256" key="7">
    <source>
        <dbReference type="ARBA" id="ARBA00023159"/>
    </source>
</evidence>
<dbReference type="PIRSF" id="PIRSF006171">
    <property type="entry name" value="RR_citrat_malat"/>
    <property type="match status" value="1"/>
</dbReference>
<keyword evidence="3 10" id="KW-0597">Phosphoprotein</keyword>
<sequence length="229" mass="26251">MEQIQTVIIEDDEKIAEIQRIFTEKIAGFTVTGIAHSVREGEEMLEVLQPDLVLLDIFFPDGNGLELLWSIRKKHKKTDIVLITAAKERDIFQEALRGGVFDYILKPLNFTRFQHMLNRYLTHRKKLQKITTINQQDVDILLHQEKKEVAQTDLPKGIDPITLRKITDIIETIGEAGINADQAGEKIGVSRTTSRRYLEYLVSNGVIKADLFYGTLGRPERKYFRIVSG</sequence>
<evidence type="ECO:0000256" key="9">
    <source>
        <dbReference type="PIRNR" id="PIRNR006171"/>
    </source>
</evidence>
<gene>
    <name evidence="12" type="ORF">DGMP_36460</name>
</gene>
<dbReference type="InterPro" id="IPR001789">
    <property type="entry name" value="Sig_transdc_resp-reg_receiver"/>
</dbReference>
<dbReference type="Proteomes" id="UP000826725">
    <property type="component" value="Chromosome"/>
</dbReference>
<evidence type="ECO:0000256" key="2">
    <source>
        <dbReference type="ARBA" id="ARBA00022490"/>
    </source>
</evidence>
<dbReference type="InterPro" id="IPR051271">
    <property type="entry name" value="2C-system_Tx_regulators"/>
</dbReference>
<evidence type="ECO:0000256" key="1">
    <source>
        <dbReference type="ARBA" id="ARBA00004496"/>
    </source>
</evidence>
<evidence type="ECO:0000313" key="13">
    <source>
        <dbReference type="Proteomes" id="UP000826725"/>
    </source>
</evidence>
<evidence type="ECO:0000259" key="11">
    <source>
        <dbReference type="PROSITE" id="PS50110"/>
    </source>
</evidence>
<keyword evidence="13" id="KW-1185">Reference proteome</keyword>
<dbReference type="AlphaFoldDB" id="A0A8D5FKB9"/>
<protein>
    <recommendedName>
        <fullName evidence="9">Transcriptional regulatory protein</fullName>
    </recommendedName>
</protein>
<keyword evidence="7 9" id="KW-0010">Activator</keyword>
<evidence type="ECO:0000256" key="4">
    <source>
        <dbReference type="ARBA" id="ARBA00023012"/>
    </source>
</evidence>
<keyword evidence="5 9" id="KW-0805">Transcription regulation</keyword>
<dbReference type="Pfam" id="PF20714">
    <property type="entry name" value="HTH_64"/>
    <property type="match status" value="1"/>
</dbReference>
<dbReference type="Pfam" id="PF00072">
    <property type="entry name" value="Response_reg"/>
    <property type="match status" value="1"/>
</dbReference>
<evidence type="ECO:0000256" key="10">
    <source>
        <dbReference type="PROSITE-ProRule" id="PRU00169"/>
    </source>
</evidence>
<dbReference type="SMART" id="SM00448">
    <property type="entry name" value="REC"/>
    <property type="match status" value="1"/>
</dbReference>
<proteinExistence type="predicted"/>
<dbReference type="InterPro" id="IPR048714">
    <property type="entry name" value="DpiA-like_HTH"/>
</dbReference>
<keyword evidence="8 9" id="KW-0804">Transcription</keyword>
<dbReference type="KEGG" id="dbk:DGMP_36460"/>
<dbReference type="InterPro" id="IPR024187">
    <property type="entry name" value="Sig_transdc_resp-reg_cit/mal"/>
</dbReference>
<keyword evidence="4 9" id="KW-0902">Two-component regulatory system</keyword>
<evidence type="ECO:0000313" key="12">
    <source>
        <dbReference type="EMBL" id="BCL62953.1"/>
    </source>
</evidence>
<accession>A0A8D5FKB9</accession>
<dbReference type="PROSITE" id="PS50110">
    <property type="entry name" value="RESPONSE_REGULATORY"/>
    <property type="match status" value="1"/>
</dbReference>
<reference evidence="12" key="1">
    <citation type="submission" date="2020-09" db="EMBL/GenBank/DDBJ databases">
        <title>Desulfogranum mesoprofundum gen. nov., sp. nov., a novel mesophilic, sulfate-reducing chemolithoautotroph isolated from a deep-sea hydrothermal vent chimney in the Suiyo Seamount.</title>
        <authorList>
            <person name="Hashimoto Y."/>
            <person name="Nakagawa S."/>
        </authorList>
    </citation>
    <scope>NUCLEOTIDE SEQUENCE</scope>
    <source>
        <strain evidence="12">KT2</strain>
    </source>
</reference>
<dbReference type="RefSeq" id="WP_228855256.1">
    <property type="nucleotide sequence ID" value="NZ_AP024086.1"/>
</dbReference>
<evidence type="ECO:0000256" key="6">
    <source>
        <dbReference type="ARBA" id="ARBA00023125"/>
    </source>
</evidence>
<evidence type="ECO:0000256" key="3">
    <source>
        <dbReference type="ARBA" id="ARBA00022553"/>
    </source>
</evidence>
<dbReference type="GO" id="GO:0000156">
    <property type="term" value="F:phosphorelay response regulator activity"/>
    <property type="evidence" value="ECO:0007669"/>
    <property type="project" value="TreeGrafter"/>
</dbReference>
<comment type="subcellular location">
    <subcellularLocation>
        <location evidence="1 9">Cytoplasm</location>
    </subcellularLocation>
</comment>